<protein>
    <submittedName>
        <fullName evidence="2">Cellulose biosynthesis protein BcsG</fullName>
    </submittedName>
</protein>
<keyword evidence="1" id="KW-0812">Transmembrane</keyword>
<dbReference type="RefSeq" id="WP_110573563.1">
    <property type="nucleotide sequence ID" value="NZ_PIPV01000002.1"/>
</dbReference>
<comment type="caution">
    <text evidence="2">The sequence shown here is derived from an EMBL/GenBank/DDBJ whole genome shotgun (WGS) entry which is preliminary data.</text>
</comment>
<feature type="transmembrane region" description="Helical" evidence="1">
    <location>
        <begin position="116"/>
        <end position="135"/>
    </location>
</feature>
<keyword evidence="1" id="KW-1133">Transmembrane helix</keyword>
<keyword evidence="3" id="KW-1185">Reference proteome</keyword>
<dbReference type="NCBIfam" id="TIGR03368">
    <property type="entry name" value="cellulose_yhjU"/>
    <property type="match status" value="1"/>
</dbReference>
<accession>A0A432Y8W4</accession>
<feature type="transmembrane region" description="Helical" evidence="1">
    <location>
        <begin position="27"/>
        <end position="60"/>
    </location>
</feature>
<sequence>MDNRQYQLFREQWLSSALFSLRSPGKWSFVFLLKAVLCWLSLMSFSTVYNLAVFALIIVPINRQWVSRIRDILIWPLMIALFYYDSYLPPVDSLLNNLTQLAQFSFGYWLELAERYISMAMIAWLVVAWIVFLYFQNIFRMGSVAFLAIVVTGIYFQTTDDQGPLVDIQPVVTEQVGDVSAETPASFIDEFYQAQNQWYKELPALSLTDTNPFDILLVNMCSISWADIKAVGLENHRLFSEFDIILDNYNSVSSYSGPSALRILQASCGQKPHQQIYQPNRQCLLAENLAALGFSAELFMNHDGEFDNFKSSLMSSGGLNTFRNIQQQLLPTMVAFDGAAVFDDKQVIEGWMSENEAGQARFGFYNSLTLHDGNRRLNSTQNSLQSYKERAVLMFEQLISIIDQAEQQNRKLLLIVVPEHGAGLTGDGVQLAGLREVPTYSLTHVPVLFKLIGADSANSKPIRVTKQTNQNAISSLIINTLAQQPFSGGRYQPQALADAIPATEWVSENKDIRFMLWQDKQVLKLKGQNWVEIRD</sequence>
<dbReference type="AlphaFoldDB" id="A0A432Y8W4"/>
<evidence type="ECO:0000256" key="1">
    <source>
        <dbReference type="SAM" id="Phobius"/>
    </source>
</evidence>
<evidence type="ECO:0000313" key="2">
    <source>
        <dbReference type="EMBL" id="RUO57419.1"/>
    </source>
</evidence>
<dbReference type="EMBL" id="PIPV01000002">
    <property type="protein sequence ID" value="RUO57419.1"/>
    <property type="molecule type" value="Genomic_DNA"/>
</dbReference>
<dbReference type="InterPro" id="IPR017744">
    <property type="entry name" value="BcsG"/>
</dbReference>
<feature type="transmembrane region" description="Helical" evidence="1">
    <location>
        <begin position="72"/>
        <end position="88"/>
    </location>
</feature>
<proteinExistence type="predicted"/>
<organism evidence="2 3">
    <name type="scientific">Idiomarina fontislapidosi</name>
    <dbReference type="NCBI Taxonomy" id="263723"/>
    <lineage>
        <taxon>Bacteria</taxon>
        <taxon>Pseudomonadati</taxon>
        <taxon>Pseudomonadota</taxon>
        <taxon>Gammaproteobacteria</taxon>
        <taxon>Alteromonadales</taxon>
        <taxon>Idiomarinaceae</taxon>
        <taxon>Idiomarina</taxon>
    </lineage>
</organism>
<reference evidence="3" key="1">
    <citation type="journal article" date="2018" name="Front. Microbiol.">
        <title>Genome-Based Analysis Reveals the Taxonomy and Diversity of the Family Idiomarinaceae.</title>
        <authorList>
            <person name="Liu Y."/>
            <person name="Lai Q."/>
            <person name="Shao Z."/>
        </authorList>
    </citation>
    <scope>NUCLEOTIDE SEQUENCE [LARGE SCALE GENOMIC DNA]</scope>
    <source>
        <strain evidence="3">F23</strain>
    </source>
</reference>
<dbReference type="Gene3D" id="3.40.720.10">
    <property type="entry name" value="Alkaline Phosphatase, subunit A"/>
    <property type="match status" value="1"/>
</dbReference>
<feature type="transmembrane region" description="Helical" evidence="1">
    <location>
        <begin position="142"/>
        <end position="158"/>
    </location>
</feature>
<dbReference type="InterPro" id="IPR017850">
    <property type="entry name" value="Alkaline_phosphatase_core_sf"/>
</dbReference>
<gene>
    <name evidence="2" type="primary">bcsG</name>
    <name evidence="2" type="ORF">CWE25_02860</name>
</gene>
<name>A0A432Y8W4_9GAMM</name>
<keyword evidence="1" id="KW-0472">Membrane</keyword>
<evidence type="ECO:0000313" key="3">
    <source>
        <dbReference type="Proteomes" id="UP000287330"/>
    </source>
</evidence>
<dbReference type="OrthoDB" id="6965261at2"/>
<dbReference type="Proteomes" id="UP000287330">
    <property type="component" value="Unassembled WGS sequence"/>
</dbReference>
<dbReference type="Pfam" id="PF11658">
    <property type="entry name" value="CBP_BcsG"/>
    <property type="match status" value="1"/>
</dbReference>